<protein>
    <submittedName>
        <fullName evidence="6">UDP-glycosyltransferase</fullName>
    </submittedName>
</protein>
<dbReference type="GO" id="GO:0008194">
    <property type="term" value="F:UDP-glycosyltransferase activity"/>
    <property type="evidence" value="ECO:0007669"/>
    <property type="project" value="InterPro"/>
</dbReference>
<keyword evidence="5" id="KW-0732">Signal</keyword>
<keyword evidence="3" id="KW-0808">Transferase</keyword>
<name>A0A8K0P036_LADFU</name>
<dbReference type="PANTHER" id="PTHR48043">
    <property type="entry name" value="EG:EG0003.4 PROTEIN-RELATED"/>
    <property type="match status" value="1"/>
</dbReference>
<comment type="caution">
    <text evidence="6">The sequence shown here is derived from an EMBL/GenBank/DDBJ whole genome shotgun (WGS) entry which is preliminary data.</text>
</comment>
<evidence type="ECO:0000256" key="1">
    <source>
        <dbReference type="ARBA" id="ARBA00009995"/>
    </source>
</evidence>
<dbReference type="Gene3D" id="3.40.50.2000">
    <property type="entry name" value="Glycogen Phosphorylase B"/>
    <property type="match status" value="1"/>
</dbReference>
<accession>A0A8K0P036</accession>
<dbReference type="FunFam" id="3.40.50.2000:FF:000050">
    <property type="entry name" value="UDP-glucuronosyltransferase"/>
    <property type="match status" value="1"/>
</dbReference>
<keyword evidence="4" id="KW-1133">Transmembrane helix</keyword>
<evidence type="ECO:0000313" key="7">
    <source>
        <dbReference type="Proteomes" id="UP000792457"/>
    </source>
</evidence>
<dbReference type="AlphaFoldDB" id="A0A8K0P036"/>
<dbReference type="Proteomes" id="UP000792457">
    <property type="component" value="Unassembled WGS sequence"/>
</dbReference>
<evidence type="ECO:0000256" key="5">
    <source>
        <dbReference type="SAM" id="SignalP"/>
    </source>
</evidence>
<dbReference type="InterPro" id="IPR002213">
    <property type="entry name" value="UDP_glucos_trans"/>
</dbReference>
<evidence type="ECO:0000256" key="3">
    <source>
        <dbReference type="ARBA" id="ARBA00022679"/>
    </source>
</evidence>
<proteinExistence type="inferred from homology"/>
<dbReference type="Pfam" id="PF00201">
    <property type="entry name" value="UDPGT"/>
    <property type="match status" value="1"/>
</dbReference>
<dbReference type="OrthoDB" id="5835829at2759"/>
<reference evidence="6" key="1">
    <citation type="submission" date="2013-04" db="EMBL/GenBank/DDBJ databases">
        <authorList>
            <person name="Qu J."/>
            <person name="Murali S.C."/>
            <person name="Bandaranaike D."/>
            <person name="Bellair M."/>
            <person name="Blankenburg K."/>
            <person name="Chao H."/>
            <person name="Dinh H."/>
            <person name="Doddapaneni H."/>
            <person name="Downs B."/>
            <person name="Dugan-Rocha S."/>
            <person name="Elkadiri S."/>
            <person name="Gnanaolivu R.D."/>
            <person name="Hernandez B."/>
            <person name="Javaid M."/>
            <person name="Jayaseelan J.C."/>
            <person name="Lee S."/>
            <person name="Li M."/>
            <person name="Ming W."/>
            <person name="Munidasa M."/>
            <person name="Muniz J."/>
            <person name="Nguyen L."/>
            <person name="Ongeri F."/>
            <person name="Osuji N."/>
            <person name="Pu L.-L."/>
            <person name="Puazo M."/>
            <person name="Qu C."/>
            <person name="Quiroz J."/>
            <person name="Raj R."/>
            <person name="Weissenberger G."/>
            <person name="Xin Y."/>
            <person name="Zou X."/>
            <person name="Han Y."/>
            <person name="Richards S."/>
            <person name="Worley K."/>
            <person name="Muzny D."/>
            <person name="Gibbs R."/>
        </authorList>
    </citation>
    <scope>NUCLEOTIDE SEQUENCE</scope>
    <source>
        <strain evidence="6">Sampled in the wild</strain>
    </source>
</reference>
<feature type="chain" id="PRO_5035462712" evidence="5">
    <location>
        <begin position="28"/>
        <end position="529"/>
    </location>
</feature>
<dbReference type="EMBL" id="KZ308374">
    <property type="protein sequence ID" value="KAG8228501.1"/>
    <property type="molecule type" value="Genomic_DNA"/>
</dbReference>
<evidence type="ECO:0000256" key="2">
    <source>
        <dbReference type="ARBA" id="ARBA00022676"/>
    </source>
</evidence>
<keyword evidence="7" id="KW-1185">Reference proteome</keyword>
<comment type="similarity">
    <text evidence="1">Belongs to the UDP-glycosyltransferase family.</text>
</comment>
<feature type="transmembrane region" description="Helical" evidence="4">
    <location>
        <begin position="483"/>
        <end position="508"/>
    </location>
</feature>
<evidence type="ECO:0000313" key="6">
    <source>
        <dbReference type="EMBL" id="KAG8228501.1"/>
    </source>
</evidence>
<keyword evidence="2" id="KW-0328">Glycosyltransferase</keyword>
<dbReference type="SUPFAM" id="SSF53756">
    <property type="entry name" value="UDP-Glycosyltransferase/glycogen phosphorylase"/>
    <property type="match status" value="1"/>
</dbReference>
<dbReference type="CDD" id="cd03784">
    <property type="entry name" value="GT1_Gtf-like"/>
    <property type="match status" value="1"/>
</dbReference>
<dbReference type="InterPro" id="IPR050271">
    <property type="entry name" value="UDP-glycosyltransferase"/>
</dbReference>
<dbReference type="PANTHER" id="PTHR48043:SF159">
    <property type="entry name" value="EG:EG0003.4 PROTEIN-RELATED"/>
    <property type="match status" value="1"/>
</dbReference>
<gene>
    <name evidence="6" type="primary">UGT</name>
    <name evidence="6" type="ORF">J437_LFUL019803</name>
</gene>
<keyword evidence="4" id="KW-0472">Membrane</keyword>
<sequence>MMDATYNWWFASAFVLILVLQPEISESANILSVFPFASRSHNNVYGTIIKALADKGHSFTSITSQPLNSPPPGFKQIDFSDVANKHLNLFSNSTEEKGMLEVVLNMKEMGDDICRSTLFHPEVKKLLNPSKNSERFDLILTSTFLSECFYGLAHINEAPIVLLCPTGPFHITYNTLGILGLPSFISNIMNGYTDHMTFPQRVINTVITYGHMLFNHYYILKDVDSIMKEAYGKNIPLFSELEKNISLVLVNHHFSLNGGRPLVPNLIEMGGLHIKPPKELPKDLKMFMDGASEHGIIYVSFGSILKSSNFPVEVRDAFIGAFSQLKQTVLWKWEGESPLPGQTKNIRLEKWLPQQDVFAHPKVKLFITHGGLLSMQEAASRGVPLIGIPFYGDQFYNLERAEELQIGVKLNAKNITKENLLNAINKVLGDPMYENNMKNVMSVMADQKEHPLERAIYWIEYVMRHKGAKHMRPASADLKWYQLYMLDVLFVLTVIPMALLSLTLYILLRLIRKFSHSKEKTRDSLKKSQ</sequence>
<evidence type="ECO:0000256" key="4">
    <source>
        <dbReference type="SAM" id="Phobius"/>
    </source>
</evidence>
<feature type="signal peptide" evidence="5">
    <location>
        <begin position="1"/>
        <end position="27"/>
    </location>
</feature>
<organism evidence="6 7">
    <name type="scientific">Ladona fulva</name>
    <name type="common">Scarce chaser dragonfly</name>
    <name type="synonym">Libellula fulva</name>
    <dbReference type="NCBI Taxonomy" id="123851"/>
    <lineage>
        <taxon>Eukaryota</taxon>
        <taxon>Metazoa</taxon>
        <taxon>Ecdysozoa</taxon>
        <taxon>Arthropoda</taxon>
        <taxon>Hexapoda</taxon>
        <taxon>Insecta</taxon>
        <taxon>Pterygota</taxon>
        <taxon>Palaeoptera</taxon>
        <taxon>Odonata</taxon>
        <taxon>Epiprocta</taxon>
        <taxon>Anisoptera</taxon>
        <taxon>Libelluloidea</taxon>
        <taxon>Libellulidae</taxon>
        <taxon>Ladona</taxon>
    </lineage>
</organism>
<reference evidence="6" key="2">
    <citation type="submission" date="2017-10" db="EMBL/GenBank/DDBJ databases">
        <title>Ladona fulva Genome sequencing and assembly.</title>
        <authorList>
            <person name="Murali S."/>
            <person name="Richards S."/>
            <person name="Bandaranaike D."/>
            <person name="Bellair M."/>
            <person name="Blankenburg K."/>
            <person name="Chao H."/>
            <person name="Dinh H."/>
            <person name="Doddapaneni H."/>
            <person name="Dugan-Rocha S."/>
            <person name="Elkadiri S."/>
            <person name="Gnanaolivu R."/>
            <person name="Hernandez B."/>
            <person name="Skinner E."/>
            <person name="Javaid M."/>
            <person name="Lee S."/>
            <person name="Li M."/>
            <person name="Ming W."/>
            <person name="Munidasa M."/>
            <person name="Muniz J."/>
            <person name="Nguyen L."/>
            <person name="Hughes D."/>
            <person name="Osuji N."/>
            <person name="Pu L.-L."/>
            <person name="Puazo M."/>
            <person name="Qu C."/>
            <person name="Quiroz J."/>
            <person name="Raj R."/>
            <person name="Weissenberger G."/>
            <person name="Xin Y."/>
            <person name="Zou X."/>
            <person name="Han Y."/>
            <person name="Worley K."/>
            <person name="Muzny D."/>
            <person name="Gibbs R."/>
        </authorList>
    </citation>
    <scope>NUCLEOTIDE SEQUENCE</scope>
    <source>
        <strain evidence="6">Sampled in the wild</strain>
    </source>
</reference>
<keyword evidence="4" id="KW-0812">Transmembrane</keyword>